<organism evidence="1 2">
    <name type="scientific">Paramagnetospirillum magneticum (strain ATCC 700264 / AMB-1)</name>
    <name type="common">Magnetospirillum magneticum</name>
    <dbReference type="NCBI Taxonomy" id="342108"/>
    <lineage>
        <taxon>Bacteria</taxon>
        <taxon>Pseudomonadati</taxon>
        <taxon>Pseudomonadota</taxon>
        <taxon>Alphaproteobacteria</taxon>
        <taxon>Rhodospirillales</taxon>
        <taxon>Magnetospirillaceae</taxon>
        <taxon>Paramagnetospirillum</taxon>
    </lineage>
</organism>
<accession>Q2W8J0</accession>
<dbReference type="SUPFAM" id="SSF48371">
    <property type="entry name" value="ARM repeat"/>
    <property type="match status" value="1"/>
</dbReference>
<name>Q2W8J0_PARM1</name>
<gene>
    <name evidence="1" type="ordered locus">amb1031</name>
</gene>
<dbReference type="STRING" id="342108.amb1031"/>
<dbReference type="Proteomes" id="UP000007058">
    <property type="component" value="Chromosome"/>
</dbReference>
<dbReference type="EMBL" id="AP007255">
    <property type="protein sequence ID" value="BAE49835.1"/>
    <property type="molecule type" value="Genomic_DNA"/>
</dbReference>
<dbReference type="Gene3D" id="1.25.10.10">
    <property type="entry name" value="Leucine-rich Repeat Variant"/>
    <property type="match status" value="1"/>
</dbReference>
<proteinExistence type="predicted"/>
<dbReference type="InterPro" id="IPR004155">
    <property type="entry name" value="PBS_lyase_HEAT"/>
</dbReference>
<sequence length="117" mass="12059">MAIGGAEAGAAVARIIERREVQGPTLATAVWAAAQLAATLPTTTVTDLLRHADPAIRADACHCARPSPVVINGLIELLGDLNAGVHGAAACALGHMGRAEALPVLMRMLEKPRPSRL</sequence>
<dbReference type="Pfam" id="PF13646">
    <property type="entry name" value="HEAT_2"/>
    <property type="match status" value="1"/>
</dbReference>
<keyword evidence="2" id="KW-1185">Reference proteome</keyword>
<protein>
    <recommendedName>
        <fullName evidence="3">HEAT repeat domain-containing protein</fullName>
    </recommendedName>
</protein>
<evidence type="ECO:0000313" key="2">
    <source>
        <dbReference type="Proteomes" id="UP000007058"/>
    </source>
</evidence>
<dbReference type="InterPro" id="IPR011989">
    <property type="entry name" value="ARM-like"/>
</dbReference>
<dbReference type="AlphaFoldDB" id="Q2W8J0"/>
<dbReference type="HOGENOM" id="CLU_2081967_0_0_5"/>
<evidence type="ECO:0008006" key="3">
    <source>
        <dbReference type="Google" id="ProtNLM"/>
    </source>
</evidence>
<evidence type="ECO:0000313" key="1">
    <source>
        <dbReference type="EMBL" id="BAE49835.1"/>
    </source>
</evidence>
<dbReference type="InterPro" id="IPR016024">
    <property type="entry name" value="ARM-type_fold"/>
</dbReference>
<reference evidence="1 2" key="1">
    <citation type="journal article" date="2005" name="DNA Res.">
        <title>Complete genome sequence of the facultative anaerobic magnetotactic bacterium Magnetospirillum sp. strain AMB-1.</title>
        <authorList>
            <person name="Matsunaga T."/>
            <person name="Okamura Y."/>
            <person name="Fukuda Y."/>
            <person name="Wahyudi A.T."/>
            <person name="Murase Y."/>
            <person name="Takeyama H."/>
        </authorList>
    </citation>
    <scope>NUCLEOTIDE SEQUENCE [LARGE SCALE GENOMIC DNA]</scope>
    <source>
        <strain evidence="2">ATCC 700264 / AMB-1</strain>
    </source>
</reference>
<dbReference type="KEGG" id="mag:amb1031"/>
<dbReference type="SMART" id="SM00567">
    <property type="entry name" value="EZ_HEAT"/>
    <property type="match status" value="1"/>
</dbReference>